<dbReference type="EMBL" id="MHJU01000026">
    <property type="protein sequence ID" value="OGY72671.1"/>
    <property type="molecule type" value="Genomic_DNA"/>
</dbReference>
<organism evidence="6 7">
    <name type="scientific">Candidatus Jacksonbacteria bacterium RIFCSPLOWO2_02_FULL_44_20</name>
    <dbReference type="NCBI Taxonomy" id="1798460"/>
    <lineage>
        <taxon>Bacteria</taxon>
        <taxon>Candidatus Jacksoniibacteriota</taxon>
    </lineage>
</organism>
<name>A0A1G2A7C4_9BACT</name>
<dbReference type="SUPFAM" id="SSF52540">
    <property type="entry name" value="P-loop containing nucleoside triphosphate hydrolases"/>
    <property type="match status" value="1"/>
</dbReference>
<proteinExistence type="inferred from homology"/>
<dbReference type="GO" id="GO:0016887">
    <property type="term" value="F:ATP hydrolysis activity"/>
    <property type="evidence" value="ECO:0007669"/>
    <property type="project" value="TreeGrafter"/>
</dbReference>
<evidence type="ECO:0000313" key="7">
    <source>
        <dbReference type="Proteomes" id="UP000178315"/>
    </source>
</evidence>
<keyword evidence="2" id="KW-0547">Nucleotide-binding</keyword>
<evidence type="ECO:0000259" key="4">
    <source>
        <dbReference type="Pfam" id="PF00437"/>
    </source>
</evidence>
<feature type="domain" description="Type II secretion system protein GspE N-terminal" evidence="5">
    <location>
        <begin position="59"/>
        <end position="145"/>
    </location>
</feature>
<dbReference type="SUPFAM" id="SSF160246">
    <property type="entry name" value="EspE N-terminal domain-like"/>
    <property type="match status" value="1"/>
</dbReference>
<protein>
    <recommendedName>
        <fullName evidence="8">AAA+ ATPase domain-containing protein</fullName>
    </recommendedName>
</protein>
<dbReference type="GO" id="GO:0005886">
    <property type="term" value="C:plasma membrane"/>
    <property type="evidence" value="ECO:0007669"/>
    <property type="project" value="TreeGrafter"/>
</dbReference>
<accession>A0A1G2A7C4</accession>
<dbReference type="Gene3D" id="3.30.450.90">
    <property type="match status" value="1"/>
</dbReference>
<dbReference type="InterPro" id="IPR007831">
    <property type="entry name" value="T2SS_GspE_N"/>
</dbReference>
<sequence length="584" mass="65344">MSISNDIGTILMNAGKLTDEQYAVLKKKARDTNTSLAEVIRVSGTVETRDWYQAQSEVLGVPFIDLVGKTIKREVLTIIQDQLAKNYKMAAIEFDPETRLLTVGMVDLLDLNAREALRYIGREQNVKIQYVFVSPEGLDFVLRQYANITEEVGQALKSAEERFKPKDRAQNSETGESLEEVIKHAPVAKMVTVILRHAVEGKASDIHIEPLDDKTRVRYRIDGSLAQTITLPLYVHDALIARVKVMANLKIDETRIPQDGRIRLSLTDRDVEFRVSTLPLQDHEKVVMRVLDTGGKPPNMADLGYRSRNLDLLLRNIRKPNGMVLVTGPTGSGKSLTLFSALSLVNREEINISTLEDPIEYRLPGINQSQIHPNVGFTFASGLRALLRQDPNVILVGEIRDLETAELAIHAAMTGHVVFSTLHTNSAIESIPRLIDMKVEPYLIATTLNVLIAQRLVRKICADCKEEAEITDELKVVITKELSKISKEVFKQYGTVNLDRPTFYHGKGCAKCAHTGLKGRTSINEVIENTRGLKKTMTSGMKQDDIDAVLREQNFVNMKQDGLIKALMGITTYEQVFAVTKEDE</sequence>
<evidence type="ECO:0000256" key="2">
    <source>
        <dbReference type="ARBA" id="ARBA00022741"/>
    </source>
</evidence>
<keyword evidence="3" id="KW-0067">ATP-binding</keyword>
<dbReference type="Pfam" id="PF05157">
    <property type="entry name" value="MshEN"/>
    <property type="match status" value="1"/>
</dbReference>
<comment type="caution">
    <text evidence="6">The sequence shown here is derived from an EMBL/GenBank/DDBJ whole genome shotgun (WGS) entry which is preliminary data.</text>
</comment>
<dbReference type="PANTHER" id="PTHR30258">
    <property type="entry name" value="TYPE II SECRETION SYSTEM PROTEIN GSPE-RELATED"/>
    <property type="match status" value="1"/>
</dbReference>
<gene>
    <name evidence="6" type="ORF">A3H61_01610</name>
</gene>
<evidence type="ECO:0000256" key="3">
    <source>
        <dbReference type="ARBA" id="ARBA00022840"/>
    </source>
</evidence>
<dbReference type="InterPro" id="IPR037257">
    <property type="entry name" value="T2SS_E_N_sf"/>
</dbReference>
<dbReference type="PANTHER" id="PTHR30258:SF3">
    <property type="entry name" value="SLL1921 PROTEIN"/>
    <property type="match status" value="1"/>
</dbReference>
<dbReference type="InterPro" id="IPR027417">
    <property type="entry name" value="P-loop_NTPase"/>
</dbReference>
<dbReference type="AlphaFoldDB" id="A0A1G2A7C4"/>
<dbReference type="InterPro" id="IPR001482">
    <property type="entry name" value="T2SS/T4SS_dom"/>
</dbReference>
<dbReference type="Proteomes" id="UP000178315">
    <property type="component" value="Unassembled WGS sequence"/>
</dbReference>
<dbReference type="GO" id="GO:0005524">
    <property type="term" value="F:ATP binding"/>
    <property type="evidence" value="ECO:0007669"/>
    <property type="project" value="UniProtKB-KW"/>
</dbReference>
<evidence type="ECO:0000256" key="1">
    <source>
        <dbReference type="ARBA" id="ARBA00006611"/>
    </source>
</evidence>
<feature type="domain" description="Bacterial type II secretion system protein E" evidence="4">
    <location>
        <begin position="183"/>
        <end position="577"/>
    </location>
</feature>
<reference evidence="6 7" key="1">
    <citation type="journal article" date="2016" name="Nat. Commun.">
        <title>Thousands of microbial genomes shed light on interconnected biogeochemical processes in an aquifer system.</title>
        <authorList>
            <person name="Anantharaman K."/>
            <person name="Brown C.T."/>
            <person name="Hug L.A."/>
            <person name="Sharon I."/>
            <person name="Castelle C.J."/>
            <person name="Probst A.J."/>
            <person name="Thomas B.C."/>
            <person name="Singh A."/>
            <person name="Wilkins M.J."/>
            <person name="Karaoz U."/>
            <person name="Brodie E.L."/>
            <person name="Williams K.H."/>
            <person name="Hubbard S.S."/>
            <person name="Banfield J.F."/>
        </authorList>
    </citation>
    <scope>NUCLEOTIDE SEQUENCE [LARGE SCALE GENOMIC DNA]</scope>
</reference>
<dbReference type="CDD" id="cd01129">
    <property type="entry name" value="PulE-GspE-like"/>
    <property type="match status" value="1"/>
</dbReference>
<evidence type="ECO:0008006" key="8">
    <source>
        <dbReference type="Google" id="ProtNLM"/>
    </source>
</evidence>
<dbReference type="Gene3D" id="3.40.50.300">
    <property type="entry name" value="P-loop containing nucleotide triphosphate hydrolases"/>
    <property type="match status" value="1"/>
</dbReference>
<dbReference type="Pfam" id="PF00437">
    <property type="entry name" value="T2SSE"/>
    <property type="match status" value="1"/>
</dbReference>
<comment type="similarity">
    <text evidence="1">Belongs to the GSP E family.</text>
</comment>
<evidence type="ECO:0000313" key="6">
    <source>
        <dbReference type="EMBL" id="OGY72671.1"/>
    </source>
</evidence>
<evidence type="ECO:0000259" key="5">
    <source>
        <dbReference type="Pfam" id="PF05157"/>
    </source>
</evidence>